<evidence type="ECO:0000313" key="4">
    <source>
        <dbReference type="Proteomes" id="UP000193427"/>
    </source>
</evidence>
<dbReference type="Pfam" id="PF13622">
    <property type="entry name" value="4HBT_3"/>
    <property type="match status" value="1"/>
</dbReference>
<reference evidence="3 4" key="1">
    <citation type="submission" date="2016-04" db="EMBL/GenBank/DDBJ databases">
        <title>Complete genome sequence of natural rubber-degrading, novel Gram-negative bacterium, Rhizobacter gummiphilus strain NS21.</title>
        <authorList>
            <person name="Tabata M."/>
            <person name="Kasai D."/>
            <person name="Fukuda M."/>
        </authorList>
    </citation>
    <scope>NUCLEOTIDE SEQUENCE [LARGE SCALE GENOMIC DNA]</scope>
    <source>
        <strain evidence="3 4">NS21</strain>
    </source>
</reference>
<dbReference type="Pfam" id="PF20789">
    <property type="entry name" value="4HBT_3C"/>
    <property type="match status" value="1"/>
</dbReference>
<organism evidence="3 4">
    <name type="scientific">Piscinibacter gummiphilus</name>
    <dbReference type="NCBI Taxonomy" id="946333"/>
    <lineage>
        <taxon>Bacteria</taxon>
        <taxon>Pseudomonadati</taxon>
        <taxon>Pseudomonadota</taxon>
        <taxon>Betaproteobacteria</taxon>
        <taxon>Burkholderiales</taxon>
        <taxon>Sphaerotilaceae</taxon>
        <taxon>Piscinibacter</taxon>
    </lineage>
</organism>
<sequence length="274" mass="29271">MSDLTSFAALLAARTHEAGSASVTFTIPEDWQQGRTTFGGLIATLAVQAMRDVAGGAWDAGVKLRALQVSFIGPVDKGPVRVDVQVLREGKSVRQVQALVVQGGQTAALLLGVFGAARETTVPVMAPERPAVARAPDDSQQLPFIPGVAPNFTQHFDFRWAEGRLPFTGADSWSSRMHLRLKSEPVDAELLTVLLADTPPSPVISRFTRPTPASSVSWELELRPVADAAQGEAWWRVDTDVIAAAGGYVNQVTKLWTPAGELASIGYQVVAVYG</sequence>
<evidence type="ECO:0000259" key="1">
    <source>
        <dbReference type="Pfam" id="PF13622"/>
    </source>
</evidence>
<keyword evidence="4" id="KW-1185">Reference proteome</keyword>
<dbReference type="InterPro" id="IPR029069">
    <property type="entry name" value="HotDog_dom_sf"/>
</dbReference>
<evidence type="ECO:0008006" key="5">
    <source>
        <dbReference type="Google" id="ProtNLM"/>
    </source>
</evidence>
<feature type="domain" description="Acyl-CoA thioesterase-like N-terminal HotDog" evidence="1">
    <location>
        <begin position="27"/>
        <end position="115"/>
    </location>
</feature>
<dbReference type="OrthoDB" id="4370297at2"/>
<dbReference type="SUPFAM" id="SSF54637">
    <property type="entry name" value="Thioesterase/thiol ester dehydrase-isomerase"/>
    <property type="match status" value="2"/>
</dbReference>
<dbReference type="AlphaFoldDB" id="A0A1W6LC67"/>
<dbReference type="InterPro" id="IPR042171">
    <property type="entry name" value="Acyl-CoA_hotdog"/>
</dbReference>
<dbReference type="Gene3D" id="2.40.160.210">
    <property type="entry name" value="Acyl-CoA thioesterase, double hotdog domain"/>
    <property type="match status" value="1"/>
</dbReference>
<dbReference type="InterPro" id="IPR049449">
    <property type="entry name" value="TesB_ACOT8-like_N"/>
</dbReference>
<gene>
    <name evidence="3" type="ORF">A4W93_19130</name>
</gene>
<feature type="domain" description="Acyl-CoA thioesterase-like C-terminal" evidence="2">
    <location>
        <begin position="136"/>
        <end position="272"/>
    </location>
</feature>
<name>A0A1W6LC67_9BURK</name>
<evidence type="ECO:0000259" key="2">
    <source>
        <dbReference type="Pfam" id="PF20789"/>
    </source>
</evidence>
<protein>
    <recommendedName>
        <fullName evidence="5">Acyl-CoA thioesterase</fullName>
    </recommendedName>
</protein>
<dbReference type="STRING" id="946333.A4W93_19130"/>
<proteinExistence type="predicted"/>
<evidence type="ECO:0000313" key="3">
    <source>
        <dbReference type="EMBL" id="ARN21840.1"/>
    </source>
</evidence>
<dbReference type="RefSeq" id="WP_085752135.1">
    <property type="nucleotide sequence ID" value="NZ_BSPR01000006.1"/>
</dbReference>
<accession>A0A1W6LC67</accession>
<dbReference type="EMBL" id="CP015118">
    <property type="protein sequence ID" value="ARN21840.1"/>
    <property type="molecule type" value="Genomic_DNA"/>
</dbReference>
<dbReference type="InterPro" id="IPR049450">
    <property type="entry name" value="ACOT8-like_C"/>
</dbReference>
<dbReference type="Proteomes" id="UP000193427">
    <property type="component" value="Chromosome"/>
</dbReference>
<dbReference type="KEGG" id="rgu:A4W93_19130"/>